<evidence type="ECO:0000313" key="1">
    <source>
        <dbReference type="EMBL" id="TMS59179.1"/>
    </source>
</evidence>
<protein>
    <submittedName>
        <fullName evidence="1">Long-chain fatty acid--CoA ligase</fullName>
    </submittedName>
</protein>
<keyword evidence="2" id="KW-1185">Reference proteome</keyword>
<proteinExistence type="predicted"/>
<accession>A0ACD3SSD5</accession>
<comment type="caution">
    <text evidence="1">The sequence shown here is derived from an EMBL/GenBank/DDBJ whole genome shotgun (WGS) entry which is preliminary data.</text>
</comment>
<dbReference type="Proteomes" id="UP000004277">
    <property type="component" value="Unassembled WGS sequence"/>
</dbReference>
<name>A0ACD3SSD5_9BURK</name>
<evidence type="ECO:0000313" key="2">
    <source>
        <dbReference type="Proteomes" id="UP000004277"/>
    </source>
</evidence>
<sequence>MSTQDLLQGLPERLHETITEWVSKQPDALAVEDDLTALSYGQFDAATIAAAQKLTELGVRAGDRVIFVAENCVALAVLFFAMSRLDAWACVVNARLSAAEIEAIRAHSDARRVFYLHRLSPAAAAHADAAGAVQVDFEAIGAVRTGPRNTTCTPEPVEAAGADQVAALIYTSGTTGKPKGVMLTHRNLIFVGDTYRRNRMQTPADKAYAILPMSHVYGLSSVLIGMLVSGGALLLECRFDPARVADAWARRGITVMHGVSAMYAKLLEWSRQTGTPLHAPHLRIAQGGGGPLSQSLKDDFEQTTGVVLHLGYGMTETSPTVAQTRLDKPSRDVSSGQPIPGIELRRVDSDGNDVGPDAVGEVLVRGPNVMKGYYRDPEQTALALSADGWLRTGDLGRQDAEGNLTIVGRAKELIIRSGFNVYPVEVESAINAHPEVLQSAVVGREVTDNEEVVAFLETRENATLTPETLETWLRERLSPYKIPSEIVILEHLPAAATGKILKTELKRMAAARRHA</sequence>
<reference evidence="1" key="1">
    <citation type="submission" date="2019-05" db="EMBL/GenBank/DDBJ databases">
        <title>Revised genome assembly of Burkholderiaceae (previously Ralstonia) sp. PBA.</title>
        <authorList>
            <person name="Gan H.M."/>
        </authorList>
    </citation>
    <scope>NUCLEOTIDE SEQUENCE</scope>
    <source>
        <strain evidence="1">PBA</strain>
    </source>
</reference>
<organism evidence="1 2">
    <name type="scientific">Imbroritus primus</name>
    <dbReference type="NCBI Taxonomy" id="3058603"/>
    <lineage>
        <taxon>Bacteria</taxon>
        <taxon>Pseudomonadati</taxon>
        <taxon>Pseudomonadota</taxon>
        <taxon>Betaproteobacteria</taxon>
        <taxon>Burkholderiales</taxon>
        <taxon>Burkholderiaceae</taxon>
        <taxon>Imbroritus</taxon>
    </lineage>
</organism>
<keyword evidence="1" id="KW-0436">Ligase</keyword>
<dbReference type="EMBL" id="AKCV02000011">
    <property type="protein sequence ID" value="TMS59179.1"/>
    <property type="molecule type" value="Genomic_DNA"/>
</dbReference>
<gene>
    <name evidence="1" type="ORF">MW7_003090</name>
</gene>